<proteinExistence type="predicted"/>
<dbReference type="Proteomes" id="UP000476332">
    <property type="component" value="Unassembled WGS sequence"/>
</dbReference>
<evidence type="ECO:0000313" key="4">
    <source>
        <dbReference type="EMBL" id="NDV87683.1"/>
    </source>
</evidence>
<dbReference type="SUPFAM" id="SSF50800">
    <property type="entry name" value="PK beta-barrel domain-like"/>
    <property type="match status" value="1"/>
</dbReference>
<dbReference type="AlphaFoldDB" id="A0A6L9MIM2"/>
<keyword evidence="5" id="KW-1185">Reference proteome</keyword>
<dbReference type="Gene3D" id="3.40.50.80">
    <property type="entry name" value="Nucleotide-binding domain of ferredoxin-NADP reductase (FNR) module"/>
    <property type="match status" value="1"/>
</dbReference>
<dbReference type="PROSITE" id="PS51340">
    <property type="entry name" value="MOSC"/>
    <property type="match status" value="1"/>
</dbReference>
<dbReference type="SUPFAM" id="SSF54292">
    <property type="entry name" value="2Fe-2S ferredoxin-like"/>
    <property type="match status" value="1"/>
</dbReference>
<dbReference type="InterPro" id="IPR011037">
    <property type="entry name" value="Pyrv_Knase-like_insert_dom_sf"/>
</dbReference>
<dbReference type="PANTHER" id="PTHR30212:SF2">
    <property type="entry name" value="PROTEIN YIIM"/>
    <property type="match status" value="1"/>
</dbReference>
<reference evidence="4 5" key="1">
    <citation type="submission" date="2020-01" db="EMBL/GenBank/DDBJ databases">
        <title>Genomes of bacteria type strains.</title>
        <authorList>
            <person name="Chen J."/>
            <person name="Zhu S."/>
            <person name="Chen J."/>
        </authorList>
    </citation>
    <scope>NUCLEOTIDE SEQUENCE [LARGE SCALE GENOMIC DNA]</scope>
    <source>
        <strain evidence="4 5">KCTC 52919</strain>
    </source>
</reference>
<protein>
    <submittedName>
        <fullName evidence="4">MOSC domain-containing protein</fullName>
    </submittedName>
</protein>
<dbReference type="InterPro" id="IPR052353">
    <property type="entry name" value="Benzoxazolinone_Detox_Enz"/>
</dbReference>
<dbReference type="CDD" id="cd06184">
    <property type="entry name" value="flavohem_like_fad_nad_binding"/>
    <property type="match status" value="1"/>
</dbReference>
<evidence type="ECO:0000259" key="2">
    <source>
        <dbReference type="PROSITE" id="PS51340"/>
    </source>
</evidence>
<dbReference type="GO" id="GO:0016491">
    <property type="term" value="F:oxidoreductase activity"/>
    <property type="evidence" value="ECO:0007669"/>
    <property type="project" value="InterPro"/>
</dbReference>
<dbReference type="CDD" id="cd00207">
    <property type="entry name" value="fer2"/>
    <property type="match status" value="1"/>
</dbReference>
<sequence length="585" mass="64206">MQPPAPPTATIVALSVARPSVVNMNGREVTTSIVRSPSNLPLAVIEGGISENEPAVHTEHVLAFPSEHYDYWSDRLGTPRESWDWCWFGENLTVAGISEEDLHVGDVVDIGTARFRVTSPRIPCFKVAWRIGQPDSILPKLLETGRVGFHLEVLRPGTVRMTDVLTVSARETQAITVAELARLLLSQSPDALPRLKDVLALPALGYKARNAVRQRINLIEDKQRLGTGRWRGWRPFTVGAVRREAEGISSFDLRPEDGKPIAPPAPGQFLTVRLDLPGKGDVVRPWTISGFDLERNEYRITVRRMEGGHASQIMHERIVPKSRLFLRPPAGQFTLDRGGFRRIAMISGGIGVTPLLAMLKDYVALGEQAPPLLWLQVVRNSRLHPFALEVQALLSKAPLVQRVIWYTHPEADDVPGLDYDRAGRPTAAQIEEIVRPQYVVRPFGKDVPLPGTETEFYVCGPTGLEAMIRSALLGLAVRPGLVRSETFAAVGRAAPAAVDRARVHFTKSGVWMDWHADDGLTLLDLAEAGGLEPPYACRTGGCQSCAQRLVEGSVDYNPTPANPQEPGSVLLCCARPASTTLRIDL</sequence>
<gene>
    <name evidence="4" type="ORF">GTW51_13325</name>
</gene>
<dbReference type="GO" id="GO:0030170">
    <property type="term" value="F:pyridoxal phosphate binding"/>
    <property type="evidence" value="ECO:0007669"/>
    <property type="project" value="InterPro"/>
</dbReference>
<dbReference type="EMBL" id="JAAAMJ010000009">
    <property type="protein sequence ID" value="NDV87683.1"/>
    <property type="molecule type" value="Genomic_DNA"/>
</dbReference>
<dbReference type="InterPro" id="IPR039261">
    <property type="entry name" value="FNR_nucleotide-bd"/>
</dbReference>
<dbReference type="Pfam" id="PF03473">
    <property type="entry name" value="MOSC"/>
    <property type="match status" value="1"/>
</dbReference>
<name>A0A6L9MIM2_9HYPH</name>
<dbReference type="InterPro" id="IPR017927">
    <property type="entry name" value="FAD-bd_FR_type"/>
</dbReference>
<feature type="domain" description="2Fe-2S ferredoxin-type" evidence="1">
    <location>
        <begin position="501"/>
        <end position="585"/>
    </location>
</feature>
<dbReference type="Gene3D" id="2.40.30.10">
    <property type="entry name" value="Translation factors"/>
    <property type="match status" value="1"/>
</dbReference>
<organism evidence="4 5">
    <name type="scientific">Aurantimonas aggregata</name>
    <dbReference type="NCBI Taxonomy" id="2047720"/>
    <lineage>
        <taxon>Bacteria</taxon>
        <taxon>Pseudomonadati</taxon>
        <taxon>Pseudomonadota</taxon>
        <taxon>Alphaproteobacteria</taxon>
        <taxon>Hyphomicrobiales</taxon>
        <taxon>Aurantimonadaceae</taxon>
        <taxon>Aurantimonas</taxon>
    </lineage>
</organism>
<dbReference type="InterPro" id="IPR008333">
    <property type="entry name" value="Cbr1-like_FAD-bd_dom"/>
</dbReference>
<dbReference type="InterPro" id="IPR017938">
    <property type="entry name" value="Riboflavin_synthase-like_b-brl"/>
</dbReference>
<dbReference type="PROSITE" id="PS51384">
    <property type="entry name" value="FAD_FR"/>
    <property type="match status" value="1"/>
</dbReference>
<dbReference type="Gene3D" id="2.40.33.20">
    <property type="entry name" value="PK beta-barrel domain-like"/>
    <property type="match status" value="1"/>
</dbReference>
<dbReference type="SUPFAM" id="SSF52343">
    <property type="entry name" value="Ferredoxin reductase-like, C-terminal NADP-linked domain"/>
    <property type="match status" value="1"/>
</dbReference>
<dbReference type="InterPro" id="IPR012675">
    <property type="entry name" value="Beta-grasp_dom_sf"/>
</dbReference>
<feature type="domain" description="FAD-binding FR-type" evidence="3">
    <location>
        <begin position="231"/>
        <end position="336"/>
    </location>
</feature>
<dbReference type="GO" id="GO:0030151">
    <property type="term" value="F:molybdenum ion binding"/>
    <property type="evidence" value="ECO:0007669"/>
    <property type="project" value="InterPro"/>
</dbReference>
<dbReference type="InterPro" id="IPR001433">
    <property type="entry name" value="OxRdtase_FAD/NAD-bd"/>
</dbReference>
<dbReference type="GO" id="GO:0051536">
    <property type="term" value="F:iron-sulfur cluster binding"/>
    <property type="evidence" value="ECO:0007669"/>
    <property type="project" value="InterPro"/>
</dbReference>
<evidence type="ECO:0000259" key="3">
    <source>
        <dbReference type="PROSITE" id="PS51384"/>
    </source>
</evidence>
<dbReference type="Pfam" id="PF00111">
    <property type="entry name" value="Fer2"/>
    <property type="match status" value="1"/>
</dbReference>
<dbReference type="InterPro" id="IPR036010">
    <property type="entry name" value="2Fe-2S_ferredoxin-like_sf"/>
</dbReference>
<dbReference type="Gene3D" id="3.10.20.30">
    <property type="match status" value="1"/>
</dbReference>
<evidence type="ECO:0000259" key="1">
    <source>
        <dbReference type="PROSITE" id="PS51085"/>
    </source>
</evidence>
<dbReference type="SUPFAM" id="SSF63380">
    <property type="entry name" value="Riboflavin synthase domain-like"/>
    <property type="match status" value="1"/>
</dbReference>
<dbReference type="PANTHER" id="PTHR30212">
    <property type="entry name" value="PROTEIN YIIM"/>
    <property type="match status" value="1"/>
</dbReference>
<dbReference type="InterPro" id="IPR005302">
    <property type="entry name" value="MoCF_Sase_C"/>
</dbReference>
<evidence type="ECO:0000313" key="5">
    <source>
        <dbReference type="Proteomes" id="UP000476332"/>
    </source>
</evidence>
<dbReference type="InterPro" id="IPR001041">
    <property type="entry name" value="2Fe-2S_ferredoxin-type"/>
</dbReference>
<dbReference type="Pfam" id="PF00970">
    <property type="entry name" value="FAD_binding_6"/>
    <property type="match status" value="1"/>
</dbReference>
<feature type="domain" description="MOSC" evidence="2">
    <location>
        <begin position="1"/>
        <end position="168"/>
    </location>
</feature>
<comment type="caution">
    <text evidence="4">The sequence shown here is derived from an EMBL/GenBank/DDBJ whole genome shotgun (WGS) entry which is preliminary data.</text>
</comment>
<dbReference type="PROSITE" id="PS51085">
    <property type="entry name" value="2FE2S_FER_2"/>
    <property type="match status" value="1"/>
</dbReference>
<accession>A0A6L9MIM2</accession>
<dbReference type="Pfam" id="PF00175">
    <property type="entry name" value="NAD_binding_1"/>
    <property type="match status" value="1"/>
</dbReference>